<comment type="function">
    <text evidence="6">Subunit of the integral membrane V0 complex of vacuolar ATPase. Vacuolar ATPase is responsible for acidifying a variety of intracellular compartments in eukaryotic cells, thus providing most of the energy required for transport processes in the vacuolar system.</text>
</comment>
<comment type="caution">
    <text evidence="8">The sequence shown here is derived from an EMBL/GenBank/DDBJ whole genome shotgun (WGS) entry which is preliminary data.</text>
</comment>
<dbReference type="SUPFAM" id="SSF103486">
    <property type="entry name" value="V-type ATP synthase subunit C"/>
    <property type="match status" value="1"/>
</dbReference>
<dbReference type="AlphaFoldDB" id="A0A9W8BBD2"/>
<dbReference type="FunFam" id="1.20.1690.10:FF:000001">
    <property type="entry name" value="V-type proton ATPase subunit"/>
    <property type="match status" value="1"/>
</dbReference>
<sequence>MQELYFNIDAGYLEGIVRGYKSAFITASNYLNLAQSENLDDLKLQLATTDYGALLQNEPSPLATSTIAEKCTQNLVDQFQYLYGQSVQPLTQFLDYFTYGYMIDNVILLITGTLHERDTHELLERCHPLGVFETMPALCVATNVEELYNTVLVDTPLAPYFKDCLSAQDLDEMNIELIRNTLYKAYLQDYYQFCQRIGGVTAEIMGEILQFEADRRAINITINSFGTELSKDDRHRLFPQLGKLYPEGTLKLARADDLDQVKAVCDSYLEYRAFFDALPSSEAGVHEGLSDTTAGHTKSLEDKFFELEVKMNKQSFEQQFSYSVFYSFFRLKEQEIRNIVWIAECIAQQQKTKVNNYIAIF</sequence>
<dbReference type="FunFam" id="1.20.1690.10:FF:000003">
    <property type="entry name" value="V-type proton ATPase subunit"/>
    <property type="match status" value="1"/>
</dbReference>
<dbReference type="EMBL" id="JANBQB010000019">
    <property type="protein sequence ID" value="KAJ1984435.1"/>
    <property type="molecule type" value="Genomic_DNA"/>
</dbReference>
<dbReference type="InterPro" id="IPR035067">
    <property type="entry name" value="V-type_ATPase_csu/dsu"/>
</dbReference>
<dbReference type="Gene3D" id="1.10.132.50">
    <property type="entry name" value="ATP synthase (C/AC39) subunit, domain 3"/>
    <property type="match status" value="1"/>
</dbReference>
<dbReference type="FunFam" id="1.10.132.50:FF:000002">
    <property type="entry name" value="V-type proton ATPase subunit"/>
    <property type="match status" value="1"/>
</dbReference>
<gene>
    <name evidence="8" type="primary">VMA6</name>
    <name evidence="8" type="ORF">H4R34_000640</name>
</gene>
<evidence type="ECO:0000256" key="3">
    <source>
        <dbReference type="ARBA" id="ARBA00022781"/>
    </source>
</evidence>
<evidence type="ECO:0000256" key="6">
    <source>
        <dbReference type="ARBA" id="ARBA00059209"/>
    </source>
</evidence>
<evidence type="ECO:0000313" key="8">
    <source>
        <dbReference type="EMBL" id="KAJ1984435.1"/>
    </source>
</evidence>
<dbReference type="Gene3D" id="1.20.1690.10">
    <property type="entry name" value="V-type ATP synthase subunit C domain"/>
    <property type="match status" value="2"/>
</dbReference>
<evidence type="ECO:0000256" key="1">
    <source>
        <dbReference type="ARBA" id="ARBA00006709"/>
    </source>
</evidence>
<comment type="subunit">
    <text evidence="7">V-ATPase is a heteromultimeric enzyme made up of two complexes: the ATP-hydrolytic V1 complex and the proton translocation V0 complex.</text>
</comment>
<dbReference type="GO" id="GO:0033179">
    <property type="term" value="C:proton-transporting V-type ATPase, V0 domain"/>
    <property type="evidence" value="ECO:0007669"/>
    <property type="project" value="InterPro"/>
</dbReference>
<evidence type="ECO:0000256" key="5">
    <source>
        <dbReference type="ARBA" id="ARBA00059115"/>
    </source>
</evidence>
<dbReference type="InterPro" id="IPR016727">
    <property type="entry name" value="ATPase_V0-cplx_dsu"/>
</dbReference>
<keyword evidence="2 7" id="KW-0813">Transport</keyword>
<protein>
    <recommendedName>
        <fullName evidence="7">V-type proton ATPase subunit</fullName>
    </recommendedName>
</protein>
<dbReference type="OrthoDB" id="10250083at2759"/>
<dbReference type="InterPro" id="IPR002843">
    <property type="entry name" value="ATPase_V0-cplx_csu/dsu"/>
</dbReference>
<comment type="function">
    <text evidence="5 7">Subunit of the V0 complex of vacuolar(H+)-ATPase (V-ATPase), a multisubunit enzyme composed of a peripheral complex (V1) that hydrolyzes ATP and a membrane integral complex (V0) that translocates protons. V-ATPase is responsible for acidifying and maintaining the pH of intracellular compartments. This subunit is a non-integral membrane component of the membrane pore domain and is required for proper assembly of the V0 sector. Might be involved in the regulated assembly of V1 subunits onto the membrane sector or alternatively may prevent the passage of protons through V0 pores.</text>
</comment>
<evidence type="ECO:0000256" key="2">
    <source>
        <dbReference type="ARBA" id="ARBA00022448"/>
    </source>
</evidence>
<reference evidence="8" key="1">
    <citation type="submission" date="2022-07" db="EMBL/GenBank/DDBJ databases">
        <title>Phylogenomic reconstructions and comparative analyses of Kickxellomycotina fungi.</title>
        <authorList>
            <person name="Reynolds N.K."/>
            <person name="Stajich J.E."/>
            <person name="Barry K."/>
            <person name="Grigoriev I.V."/>
            <person name="Crous P."/>
            <person name="Smith M.E."/>
        </authorList>
    </citation>
    <scope>NUCLEOTIDE SEQUENCE</scope>
    <source>
        <strain evidence="8">RSA 567</strain>
    </source>
</reference>
<dbReference type="PIRSF" id="PIRSF018497">
    <property type="entry name" value="V-ATP_synth_D"/>
    <property type="match status" value="1"/>
</dbReference>
<evidence type="ECO:0000313" key="9">
    <source>
        <dbReference type="Proteomes" id="UP001151582"/>
    </source>
</evidence>
<dbReference type="Proteomes" id="UP001151582">
    <property type="component" value="Unassembled WGS sequence"/>
</dbReference>
<comment type="similarity">
    <text evidence="1 7">Belongs to the V-ATPase V0D/AC39 subunit family.</text>
</comment>
<evidence type="ECO:0000256" key="7">
    <source>
        <dbReference type="PIRNR" id="PIRNR018497"/>
    </source>
</evidence>
<proteinExistence type="inferred from homology"/>
<keyword evidence="4 7" id="KW-0406">Ion transport</keyword>
<dbReference type="GO" id="GO:0005773">
    <property type="term" value="C:vacuole"/>
    <property type="evidence" value="ECO:0007669"/>
    <property type="project" value="UniProtKB-ARBA"/>
</dbReference>
<dbReference type="InterPro" id="IPR036079">
    <property type="entry name" value="ATPase_csu/dsu_sf"/>
</dbReference>
<keyword evidence="9" id="KW-1185">Reference proteome</keyword>
<dbReference type="PANTHER" id="PTHR11028">
    <property type="entry name" value="VACUOLAR ATP SYNTHASE SUBUNIT AC39"/>
    <property type="match status" value="1"/>
</dbReference>
<dbReference type="GO" id="GO:0046961">
    <property type="term" value="F:proton-transporting ATPase activity, rotational mechanism"/>
    <property type="evidence" value="ECO:0007669"/>
    <property type="project" value="InterPro"/>
</dbReference>
<name>A0A9W8BBD2_9FUNG</name>
<dbReference type="Pfam" id="PF01992">
    <property type="entry name" value="vATP-synt_AC39"/>
    <property type="match status" value="1"/>
</dbReference>
<keyword evidence="3 7" id="KW-0375">Hydrogen ion transport</keyword>
<organism evidence="8 9">
    <name type="scientific">Dimargaris verticillata</name>
    <dbReference type="NCBI Taxonomy" id="2761393"/>
    <lineage>
        <taxon>Eukaryota</taxon>
        <taxon>Fungi</taxon>
        <taxon>Fungi incertae sedis</taxon>
        <taxon>Zoopagomycota</taxon>
        <taxon>Kickxellomycotina</taxon>
        <taxon>Dimargaritomycetes</taxon>
        <taxon>Dimargaritales</taxon>
        <taxon>Dimargaritaceae</taxon>
        <taxon>Dimargaris</taxon>
    </lineage>
</organism>
<accession>A0A9W8BBD2</accession>
<dbReference type="InterPro" id="IPR044911">
    <property type="entry name" value="V-type_ATPase_csu/dsu_dom_3"/>
</dbReference>
<evidence type="ECO:0000256" key="4">
    <source>
        <dbReference type="ARBA" id="ARBA00023065"/>
    </source>
</evidence>